<dbReference type="RefSeq" id="WP_102300589.1">
    <property type="nucleotide sequence ID" value="NZ_MCSW01000190.1"/>
</dbReference>
<dbReference type="Proteomes" id="UP000235405">
    <property type="component" value="Unassembled WGS sequence"/>
</dbReference>
<gene>
    <name evidence="1" type="ORF">BCV19_13170</name>
</gene>
<sequence length="91" mass="11072">MINLPQTLTNKIIKPTFEKNVQRVQRRYVSKLDFCRYEILALHNELNCSLGEIQRWLKMKHKIEISKTTIHNRITHWNEIIERGQRSDKER</sequence>
<protein>
    <submittedName>
        <fullName evidence="1">Uncharacterized protein</fullName>
    </submittedName>
</protein>
<dbReference type="AlphaFoldDB" id="A0A2N7CBY3"/>
<evidence type="ECO:0000313" key="1">
    <source>
        <dbReference type="EMBL" id="PMF19506.1"/>
    </source>
</evidence>
<evidence type="ECO:0000313" key="2">
    <source>
        <dbReference type="Proteomes" id="UP000235405"/>
    </source>
</evidence>
<organism evidence="1 2">
    <name type="scientific">Vibrio splendidus</name>
    <dbReference type="NCBI Taxonomy" id="29497"/>
    <lineage>
        <taxon>Bacteria</taxon>
        <taxon>Pseudomonadati</taxon>
        <taxon>Pseudomonadota</taxon>
        <taxon>Gammaproteobacteria</taxon>
        <taxon>Vibrionales</taxon>
        <taxon>Vibrionaceae</taxon>
        <taxon>Vibrio</taxon>
    </lineage>
</organism>
<accession>A0A2N7CBY3</accession>
<reference evidence="2" key="1">
    <citation type="submission" date="2016-07" db="EMBL/GenBank/DDBJ databases">
        <title>Nontailed viruses are major unrecognized killers of bacteria in the ocean.</title>
        <authorList>
            <person name="Kauffman K."/>
            <person name="Hussain F."/>
            <person name="Yang J."/>
            <person name="Arevalo P."/>
            <person name="Brown J."/>
            <person name="Cutler M."/>
            <person name="Kelly L."/>
            <person name="Polz M.F."/>
        </authorList>
    </citation>
    <scope>NUCLEOTIDE SEQUENCE [LARGE SCALE GENOMIC DNA]</scope>
    <source>
        <strain evidence="2">10N.286.54.F3</strain>
    </source>
</reference>
<dbReference type="EMBL" id="MCSW01000190">
    <property type="protein sequence ID" value="PMF19506.1"/>
    <property type="molecule type" value="Genomic_DNA"/>
</dbReference>
<comment type="caution">
    <text evidence="1">The sequence shown here is derived from an EMBL/GenBank/DDBJ whole genome shotgun (WGS) entry which is preliminary data.</text>
</comment>
<proteinExistence type="predicted"/>
<name>A0A2N7CBY3_VIBSP</name>